<dbReference type="InterPro" id="IPR000212">
    <property type="entry name" value="DNA_helicase_UvrD/REP"/>
</dbReference>
<comment type="catalytic activity">
    <reaction evidence="9">
        <text>ATP + H2O = ADP + phosphate + H(+)</text>
        <dbReference type="Rhea" id="RHEA:13065"/>
        <dbReference type="ChEBI" id="CHEBI:15377"/>
        <dbReference type="ChEBI" id="CHEBI:15378"/>
        <dbReference type="ChEBI" id="CHEBI:30616"/>
        <dbReference type="ChEBI" id="CHEBI:43474"/>
        <dbReference type="ChEBI" id="CHEBI:456216"/>
        <dbReference type="EC" id="5.6.2.4"/>
    </reaction>
</comment>
<dbReference type="GO" id="GO:0043138">
    <property type="term" value="F:3'-5' DNA helicase activity"/>
    <property type="evidence" value="ECO:0007669"/>
    <property type="project" value="UniProtKB-EC"/>
</dbReference>
<evidence type="ECO:0000256" key="1">
    <source>
        <dbReference type="ARBA" id="ARBA00022741"/>
    </source>
</evidence>
<protein>
    <recommendedName>
        <fullName evidence="7">DNA 3'-5' helicase</fullName>
        <ecNumber evidence="7">5.6.2.4</ecNumber>
    </recommendedName>
    <alternativeName>
        <fullName evidence="8">DNA 3'-5' helicase II</fullName>
    </alternativeName>
</protein>
<dbReference type="GO" id="GO:0005524">
    <property type="term" value="F:ATP binding"/>
    <property type="evidence" value="ECO:0007669"/>
    <property type="project" value="UniProtKB-UniRule"/>
</dbReference>
<feature type="compositionally biased region" description="Basic and acidic residues" evidence="11">
    <location>
        <begin position="521"/>
        <end position="531"/>
    </location>
</feature>
<dbReference type="Gene3D" id="3.40.50.300">
    <property type="entry name" value="P-loop containing nucleotide triphosphate hydrolases"/>
    <property type="match status" value="3"/>
</dbReference>
<dbReference type="GO" id="GO:0016887">
    <property type="term" value="F:ATP hydrolysis activity"/>
    <property type="evidence" value="ECO:0007669"/>
    <property type="project" value="RHEA"/>
</dbReference>
<dbReference type="InterPro" id="IPR014016">
    <property type="entry name" value="UvrD-like_ATP-bd"/>
</dbReference>
<dbReference type="GO" id="GO:0003677">
    <property type="term" value="F:DNA binding"/>
    <property type="evidence" value="ECO:0007669"/>
    <property type="project" value="InterPro"/>
</dbReference>
<keyword evidence="3 10" id="KW-0347">Helicase</keyword>
<name>A0A1H8GZ06_9BURK</name>
<dbReference type="PANTHER" id="PTHR11070">
    <property type="entry name" value="UVRD / RECB / PCRA DNA HELICASE FAMILY MEMBER"/>
    <property type="match status" value="1"/>
</dbReference>
<dbReference type="InterPro" id="IPR014017">
    <property type="entry name" value="DNA_helicase_UvrD-like_C"/>
</dbReference>
<dbReference type="STRING" id="1121117.SAMN02745977_01365"/>
<dbReference type="SUPFAM" id="SSF52540">
    <property type="entry name" value="P-loop containing nucleoside triphosphate hydrolases"/>
    <property type="match status" value="1"/>
</dbReference>
<feature type="domain" description="UvrD-like helicase C-terminal" evidence="13">
    <location>
        <begin position="509"/>
        <end position="786"/>
    </location>
</feature>
<sequence>MTRPLHDAYTADGRTVPSEAFYAIACDPARHVVVEACAGAGKTWMLVSRVLRALLAGAEPQQILAITFTKKAAAEMRQRLNQWLAEFADMPLDKLVPELTQRGMTPEQAKAEAPALQALYLRLLQHGRSVQIRTFHSWFAALLRAAPLQLLQQLGLPSQYELLEDDQRAVAEVWRPFHQALLEDPSAMADYQALVMRNGRSNTLKALVSALSKRVEFVLADQQGVVEASVPDFRSLVPELGECATPAAALDGEAASQRWHARSSLLSQEKNKTPRAAAEKVVEAFLQPDLEQRLQQLRAAFFVKDADRLTQHLTKFDAAQDAAAELERLCLAQAQHESWLYQQRMARLTRVLLRCYAEVKRSHGWVDMNDIEQTARLLLQDELLSGWIQERLDAQLRHLLVDEFQDTNPMQWQALHAWLSGYTGAATAPSVFIVGDPKQSIYRFRRADPQVFRAAKEFVRTGLGGAELSCDHTRRNSQPVIDAVNAVMLAAQQEGRYQDFRAHTTASDVPGCVLALPQIARPEKPQEDGPRTRRNSLTTPKVEEEEELKQRECRQAASWLQRCVQAGTAPEDILVIARTNDRIATMQWALAQVGLPAHKADKMRLAEAPEVQDVVALVDALISPRHDVSLARALKSPIFGLDDAGLVQIALGVRAMATAVAGGDGVRVSWLDWLLEQSGDSPWQALAGTLRRWQGWLQQRLPHDALDAIYRDGDLLARYRACTPASQRASVIERLQALPGHTLALDGGRYANAYHWVRALRGSDPTPAPQAGGKGIRLLTIHGAKGLEAGLVLLLDTDAAKGRARTMDVLVRWPGEAPHPDSLVFIEKASAPPPSARLLLAEEQQAEEREEANALYVAMTRAAQVLAFSSAEPRSGQPASWWQQWTGQAQPDMLEADAQGNVGLPSAGWPGIGKKEVAKEAPCGQKGETNPWPVPARGADLLELAPLAAHASRGAATTQLLARDPQLQLQGRMGEAMHKALEWYRPHAGAAELVRQQQALQQLYGLDQTQGDTVLQQARAIVQGEAGWAWDADQLDWEANEVDIASDGKVLRLDRLVRRKAEGERPACWWVLDFKSSLAPEQQQGLRGQLEDYRQAVGQLHAGEPVQAAFLTAEGRLVVL</sequence>
<dbReference type="OrthoDB" id="5905204at2"/>
<dbReference type="InterPro" id="IPR027417">
    <property type="entry name" value="P-loop_NTPase"/>
</dbReference>
<evidence type="ECO:0000313" key="15">
    <source>
        <dbReference type="Proteomes" id="UP000199531"/>
    </source>
</evidence>
<dbReference type="RefSeq" id="WP_091815770.1">
    <property type="nucleotide sequence ID" value="NZ_FOCW01000002.1"/>
</dbReference>
<keyword evidence="15" id="KW-1185">Reference proteome</keyword>
<evidence type="ECO:0000256" key="11">
    <source>
        <dbReference type="SAM" id="MobiDB-lite"/>
    </source>
</evidence>
<proteinExistence type="predicted"/>
<evidence type="ECO:0000256" key="9">
    <source>
        <dbReference type="ARBA" id="ARBA00048988"/>
    </source>
</evidence>
<comment type="catalytic activity">
    <reaction evidence="6">
        <text>Couples ATP hydrolysis with the unwinding of duplex DNA by translocating in the 3'-5' direction.</text>
        <dbReference type="EC" id="5.6.2.4"/>
    </reaction>
</comment>
<dbReference type="Pfam" id="PF13361">
    <property type="entry name" value="UvrD_C"/>
    <property type="match status" value="2"/>
</dbReference>
<dbReference type="PROSITE" id="PS51217">
    <property type="entry name" value="UVRD_HELICASE_CTER"/>
    <property type="match status" value="1"/>
</dbReference>
<evidence type="ECO:0000256" key="4">
    <source>
        <dbReference type="ARBA" id="ARBA00022840"/>
    </source>
</evidence>
<dbReference type="GO" id="GO:0000725">
    <property type="term" value="P:recombinational repair"/>
    <property type="evidence" value="ECO:0007669"/>
    <property type="project" value="TreeGrafter"/>
</dbReference>
<gene>
    <name evidence="14" type="ORF">SAMN02745977_01365</name>
</gene>
<feature type="domain" description="UvrD-like helicase ATP-binding" evidence="12">
    <location>
        <begin position="15"/>
        <end position="477"/>
    </location>
</feature>
<evidence type="ECO:0000259" key="13">
    <source>
        <dbReference type="PROSITE" id="PS51217"/>
    </source>
</evidence>
<dbReference type="Pfam" id="PF00580">
    <property type="entry name" value="UvrD-helicase"/>
    <property type="match status" value="1"/>
</dbReference>
<keyword evidence="2 10" id="KW-0378">Hydrolase</keyword>
<dbReference type="PROSITE" id="PS51198">
    <property type="entry name" value="UVRD_HELICASE_ATP_BIND"/>
    <property type="match status" value="1"/>
</dbReference>
<dbReference type="AlphaFoldDB" id="A0A1H8GZ06"/>
<evidence type="ECO:0000256" key="7">
    <source>
        <dbReference type="ARBA" id="ARBA00034808"/>
    </source>
</evidence>
<keyword evidence="4 10" id="KW-0067">ATP-binding</keyword>
<evidence type="ECO:0000259" key="12">
    <source>
        <dbReference type="PROSITE" id="PS51198"/>
    </source>
</evidence>
<feature type="binding site" evidence="10">
    <location>
        <begin position="36"/>
        <end position="43"/>
    </location>
    <ligand>
        <name>ATP</name>
        <dbReference type="ChEBI" id="CHEBI:30616"/>
    </ligand>
</feature>
<organism evidence="14 15">
    <name type="scientific">Brachymonas denitrificans DSM 15123</name>
    <dbReference type="NCBI Taxonomy" id="1121117"/>
    <lineage>
        <taxon>Bacteria</taxon>
        <taxon>Pseudomonadati</taxon>
        <taxon>Pseudomonadota</taxon>
        <taxon>Betaproteobacteria</taxon>
        <taxon>Burkholderiales</taxon>
        <taxon>Comamonadaceae</taxon>
        <taxon>Brachymonas</taxon>
    </lineage>
</organism>
<feature type="region of interest" description="Disordered" evidence="11">
    <location>
        <begin position="520"/>
        <end position="547"/>
    </location>
</feature>
<reference evidence="14 15" key="1">
    <citation type="submission" date="2016-10" db="EMBL/GenBank/DDBJ databases">
        <authorList>
            <person name="de Groot N.N."/>
        </authorList>
    </citation>
    <scope>NUCLEOTIDE SEQUENCE [LARGE SCALE GENOMIC DNA]</scope>
    <source>
        <strain evidence="14 15">DSM 15123</strain>
    </source>
</reference>
<evidence type="ECO:0000256" key="6">
    <source>
        <dbReference type="ARBA" id="ARBA00034617"/>
    </source>
</evidence>
<evidence type="ECO:0000256" key="5">
    <source>
        <dbReference type="ARBA" id="ARBA00023235"/>
    </source>
</evidence>
<evidence type="ECO:0000256" key="8">
    <source>
        <dbReference type="ARBA" id="ARBA00034923"/>
    </source>
</evidence>
<evidence type="ECO:0000256" key="2">
    <source>
        <dbReference type="ARBA" id="ARBA00022801"/>
    </source>
</evidence>
<dbReference type="EMBL" id="FOCW01000002">
    <property type="protein sequence ID" value="SEN48727.1"/>
    <property type="molecule type" value="Genomic_DNA"/>
</dbReference>
<keyword evidence="5" id="KW-0413">Isomerase</keyword>
<evidence type="ECO:0000313" key="14">
    <source>
        <dbReference type="EMBL" id="SEN48727.1"/>
    </source>
</evidence>
<keyword evidence="1 10" id="KW-0547">Nucleotide-binding</keyword>
<dbReference type="Gene3D" id="1.10.486.10">
    <property type="entry name" value="PCRA, domain 4"/>
    <property type="match status" value="1"/>
</dbReference>
<dbReference type="GO" id="GO:0033202">
    <property type="term" value="C:DNA helicase complex"/>
    <property type="evidence" value="ECO:0007669"/>
    <property type="project" value="TreeGrafter"/>
</dbReference>
<dbReference type="PANTHER" id="PTHR11070:SF2">
    <property type="entry name" value="ATP-DEPENDENT DNA HELICASE SRS2"/>
    <property type="match status" value="1"/>
</dbReference>
<evidence type="ECO:0000256" key="3">
    <source>
        <dbReference type="ARBA" id="ARBA00022806"/>
    </source>
</evidence>
<accession>A0A1H8GZ06</accession>
<evidence type="ECO:0000256" key="10">
    <source>
        <dbReference type="PROSITE-ProRule" id="PRU00560"/>
    </source>
</evidence>
<dbReference type="GO" id="GO:0005829">
    <property type="term" value="C:cytosol"/>
    <property type="evidence" value="ECO:0007669"/>
    <property type="project" value="TreeGrafter"/>
</dbReference>
<dbReference type="EC" id="5.6.2.4" evidence="7"/>
<dbReference type="Proteomes" id="UP000199531">
    <property type="component" value="Unassembled WGS sequence"/>
</dbReference>